<dbReference type="AlphaFoldDB" id="A0AA41PVQ7"/>
<feature type="transmembrane region" description="Helical" evidence="10">
    <location>
        <begin position="94"/>
        <end position="111"/>
    </location>
</feature>
<evidence type="ECO:0000256" key="1">
    <source>
        <dbReference type="ARBA" id="ARBA00004651"/>
    </source>
</evidence>
<evidence type="ECO:0000256" key="9">
    <source>
        <dbReference type="ARBA" id="ARBA00049940"/>
    </source>
</evidence>
<feature type="transmembrane region" description="Helical" evidence="10">
    <location>
        <begin position="59"/>
        <end position="82"/>
    </location>
</feature>
<dbReference type="InterPro" id="IPR003691">
    <property type="entry name" value="FluC"/>
</dbReference>
<protein>
    <recommendedName>
        <fullName evidence="10">Fluoride-specific ion channel FluC</fullName>
    </recommendedName>
</protein>
<keyword evidence="2 10" id="KW-1003">Cell membrane</keyword>
<keyword evidence="5 10" id="KW-0472">Membrane</keyword>
<proteinExistence type="inferred from homology"/>
<evidence type="ECO:0000256" key="4">
    <source>
        <dbReference type="ARBA" id="ARBA00022989"/>
    </source>
</evidence>
<name>A0AA41PVQ7_9ACTN</name>
<evidence type="ECO:0000256" key="6">
    <source>
        <dbReference type="ARBA" id="ARBA00023303"/>
    </source>
</evidence>
<keyword evidence="10" id="KW-0813">Transport</keyword>
<feature type="binding site" evidence="10">
    <location>
        <position position="104"/>
    </location>
    <ligand>
        <name>Na(+)</name>
        <dbReference type="ChEBI" id="CHEBI:29101"/>
        <note>structural</note>
    </ligand>
</feature>
<organism evidence="11 12">
    <name type="scientific">Yinghuangia soli</name>
    <dbReference type="NCBI Taxonomy" id="2908204"/>
    <lineage>
        <taxon>Bacteria</taxon>
        <taxon>Bacillati</taxon>
        <taxon>Actinomycetota</taxon>
        <taxon>Actinomycetes</taxon>
        <taxon>Kitasatosporales</taxon>
        <taxon>Streptomycetaceae</taxon>
        <taxon>Yinghuangia</taxon>
    </lineage>
</organism>
<dbReference type="GO" id="GO:0140114">
    <property type="term" value="P:cellular detoxification of fluoride"/>
    <property type="evidence" value="ECO:0007669"/>
    <property type="project" value="UniProtKB-UniRule"/>
</dbReference>
<dbReference type="NCBIfam" id="TIGR00494">
    <property type="entry name" value="crcB"/>
    <property type="match status" value="1"/>
</dbReference>
<evidence type="ECO:0000256" key="8">
    <source>
        <dbReference type="ARBA" id="ARBA00035585"/>
    </source>
</evidence>
<keyword evidence="10" id="KW-0479">Metal-binding</keyword>
<keyword evidence="4 10" id="KW-1133">Transmembrane helix</keyword>
<reference evidence="11" key="1">
    <citation type="submission" date="2022-01" db="EMBL/GenBank/DDBJ databases">
        <title>Genome-Based Taxonomic Classification of the Phylum Actinobacteria.</title>
        <authorList>
            <person name="Gao Y."/>
        </authorList>
    </citation>
    <scope>NUCLEOTIDE SEQUENCE</scope>
    <source>
        <strain evidence="11">KLBMP 8922</strain>
    </source>
</reference>
<comment type="catalytic activity">
    <reaction evidence="8">
        <text>fluoride(in) = fluoride(out)</text>
        <dbReference type="Rhea" id="RHEA:76159"/>
        <dbReference type="ChEBI" id="CHEBI:17051"/>
    </reaction>
    <physiologicalReaction direction="left-to-right" evidence="8">
        <dbReference type="Rhea" id="RHEA:76160"/>
    </physiologicalReaction>
</comment>
<evidence type="ECO:0000313" key="12">
    <source>
        <dbReference type="Proteomes" id="UP001165378"/>
    </source>
</evidence>
<keyword evidence="3 10" id="KW-0812">Transmembrane</keyword>
<feature type="transmembrane region" description="Helical" evidence="10">
    <location>
        <begin position="123"/>
        <end position="146"/>
    </location>
</feature>
<dbReference type="RefSeq" id="WP_235050898.1">
    <property type="nucleotide sequence ID" value="NZ_JAKFHA010000002.1"/>
</dbReference>
<evidence type="ECO:0000256" key="2">
    <source>
        <dbReference type="ARBA" id="ARBA00022475"/>
    </source>
</evidence>
<comment type="similarity">
    <text evidence="7 10">Belongs to the fluoride channel Fluc/FEX (TC 1.A.43) family.</text>
</comment>
<comment type="function">
    <text evidence="9 10">Fluoride-specific ion channel. Important for reducing fluoride concentration in the cell, thus reducing its toxicity.</text>
</comment>
<dbReference type="GO" id="GO:0046872">
    <property type="term" value="F:metal ion binding"/>
    <property type="evidence" value="ECO:0007669"/>
    <property type="project" value="UniProtKB-KW"/>
</dbReference>
<comment type="activity regulation">
    <text evidence="10">Na(+) is not transported, but it plays an essential structural role and its presence is essential for fluoride channel function.</text>
</comment>
<feature type="binding site" evidence="10">
    <location>
        <position position="101"/>
    </location>
    <ligand>
        <name>Na(+)</name>
        <dbReference type="ChEBI" id="CHEBI:29101"/>
        <note>structural</note>
    </ligand>
</feature>
<keyword evidence="10" id="KW-0915">Sodium</keyword>
<accession>A0AA41PVQ7</accession>
<comment type="subcellular location">
    <subcellularLocation>
        <location evidence="1 10">Cell membrane</location>
        <topology evidence="1 10">Multi-pass membrane protein</topology>
    </subcellularLocation>
</comment>
<evidence type="ECO:0000313" key="11">
    <source>
        <dbReference type="EMBL" id="MCF2526763.1"/>
    </source>
</evidence>
<sequence>MPSASGGDEEPVDPDVVLGPAAGTPPVWAVLAVVSAGGALGASARYGAGLLWPTPEVGFPWTTLLVNAAGCAAMGVLMVLVAEVRTAHPLVRPFLGTGVLGGFTTFSTYTVDFQRLVEAGRAGLAVAYLFGTLVLALVCVAAAAWLTRRIAGRAGGTGTEARA</sequence>
<evidence type="ECO:0000256" key="7">
    <source>
        <dbReference type="ARBA" id="ARBA00035120"/>
    </source>
</evidence>
<evidence type="ECO:0000256" key="5">
    <source>
        <dbReference type="ARBA" id="ARBA00023136"/>
    </source>
</evidence>
<dbReference type="GO" id="GO:0005886">
    <property type="term" value="C:plasma membrane"/>
    <property type="evidence" value="ECO:0007669"/>
    <property type="project" value="UniProtKB-SubCell"/>
</dbReference>
<dbReference type="GO" id="GO:0062054">
    <property type="term" value="F:fluoride channel activity"/>
    <property type="evidence" value="ECO:0007669"/>
    <property type="project" value="UniProtKB-UniRule"/>
</dbReference>
<dbReference type="HAMAP" id="MF_00454">
    <property type="entry name" value="FluC"/>
    <property type="match status" value="1"/>
</dbReference>
<gene>
    <name evidence="10 11" type="primary">crcB</name>
    <name evidence="10" type="synonym">fluC</name>
    <name evidence="11" type="ORF">LZ495_05955</name>
</gene>
<dbReference type="PANTHER" id="PTHR28259">
    <property type="entry name" value="FLUORIDE EXPORT PROTEIN 1-RELATED"/>
    <property type="match status" value="1"/>
</dbReference>
<comment type="caution">
    <text evidence="11">The sequence shown here is derived from an EMBL/GenBank/DDBJ whole genome shotgun (WGS) entry which is preliminary data.</text>
</comment>
<keyword evidence="10" id="KW-0406">Ion transport</keyword>
<evidence type="ECO:0000256" key="10">
    <source>
        <dbReference type="HAMAP-Rule" id="MF_00454"/>
    </source>
</evidence>
<evidence type="ECO:0000256" key="3">
    <source>
        <dbReference type="ARBA" id="ARBA00022692"/>
    </source>
</evidence>
<dbReference type="EMBL" id="JAKFHA010000002">
    <property type="protein sequence ID" value="MCF2526763.1"/>
    <property type="molecule type" value="Genomic_DNA"/>
</dbReference>
<keyword evidence="6 10" id="KW-0407">Ion channel</keyword>
<keyword evidence="12" id="KW-1185">Reference proteome</keyword>
<dbReference type="Proteomes" id="UP001165378">
    <property type="component" value="Unassembled WGS sequence"/>
</dbReference>
<dbReference type="Pfam" id="PF02537">
    <property type="entry name" value="CRCB"/>
    <property type="match status" value="1"/>
</dbReference>
<dbReference type="PANTHER" id="PTHR28259:SF1">
    <property type="entry name" value="FLUORIDE EXPORT PROTEIN 1-RELATED"/>
    <property type="match status" value="1"/>
</dbReference>